<feature type="region of interest" description="Disordered" evidence="2">
    <location>
        <begin position="224"/>
        <end position="250"/>
    </location>
</feature>
<organism evidence="5 6">
    <name type="scientific">Phaseolus coccineus</name>
    <name type="common">Scarlet runner bean</name>
    <name type="synonym">Phaseolus multiflorus</name>
    <dbReference type="NCBI Taxonomy" id="3886"/>
    <lineage>
        <taxon>Eukaryota</taxon>
        <taxon>Viridiplantae</taxon>
        <taxon>Streptophyta</taxon>
        <taxon>Embryophyta</taxon>
        <taxon>Tracheophyta</taxon>
        <taxon>Spermatophyta</taxon>
        <taxon>Magnoliopsida</taxon>
        <taxon>eudicotyledons</taxon>
        <taxon>Gunneridae</taxon>
        <taxon>Pentapetalae</taxon>
        <taxon>rosids</taxon>
        <taxon>fabids</taxon>
        <taxon>Fabales</taxon>
        <taxon>Fabaceae</taxon>
        <taxon>Papilionoideae</taxon>
        <taxon>50 kb inversion clade</taxon>
        <taxon>NPAAA clade</taxon>
        <taxon>indigoferoid/millettioid clade</taxon>
        <taxon>Phaseoleae</taxon>
        <taxon>Phaseolus</taxon>
    </lineage>
</organism>
<evidence type="ECO:0008006" key="7">
    <source>
        <dbReference type="Google" id="ProtNLM"/>
    </source>
</evidence>
<feature type="region of interest" description="Disordered" evidence="2">
    <location>
        <begin position="315"/>
        <end position="337"/>
    </location>
</feature>
<sequence>MMSHSHQHPQPQQRRLLSLCLNQLHEHPPPESSFSPSQTLYKTKIPLCLIHSQTSTTPTSTHTSSFFGPKILSSSPHQHFYFHEPHTPSLRCCFNVPSRRWGAFKLGCTSMDPHVDFPSSLHSPSEIIKKKKITGRQKREELEREVAMLQRLLNQEEKFHEILEMVHNRPNGSAISIPNFLSPKIRELLGELVMVESEIARLESQISQLQAGLKHEQEVIKESKSKTWNQGNLRNSNNHLSASPVPNPSPIRRSVQERMAFETKALHFISKAIKGDYNLNDFSLIDKPGFLKTSVEQKENKFQEDVKFQERIPRKNGIVKPPSPMRDPRHPSPKLRERNPEMYLDLPTRSLLDPLLSEENDLKWQPNKLSESIMKCLNFIYVRLLRTSRAMELEKSGPISRSVHSSLSSRSFRVDTGSNPKPSHLLQKEFRQQDPYGIFNTEESIPRDIGPYKNLVIFTSSSMDPKFISSPSSIPLLRKLRILMGNLQTVDLKSLTNQQKLAFWINVYNACIMHGFIQYGVPSTPEKLLALMNKATLNVGGNLINAQTIEHFMLRKRDISKMKEVQHKGEWEEKESVVRELYGLEFVDPNVTFALCCGTRSSPAVRIYTADGVTTELEKSKLDYLQASILATSTKRIGFPELLLINMLDFAADIESLVEWVCSQLPTSGTLRKSMVDCFRGHNNTNSVKASTIVEKIPYDYEFQYLLTI</sequence>
<dbReference type="AlphaFoldDB" id="A0AAN9QLD6"/>
<dbReference type="Proteomes" id="UP001374584">
    <property type="component" value="Unassembled WGS sequence"/>
</dbReference>
<evidence type="ECO:0000313" key="5">
    <source>
        <dbReference type="EMBL" id="KAK7341870.1"/>
    </source>
</evidence>
<dbReference type="Pfam" id="PF14389">
    <property type="entry name" value="Lzipper-MIP1"/>
    <property type="match status" value="1"/>
</dbReference>
<dbReference type="EMBL" id="JAYMYR010000009">
    <property type="protein sequence ID" value="KAK7341870.1"/>
    <property type="molecule type" value="Genomic_DNA"/>
</dbReference>
<evidence type="ECO:0000256" key="2">
    <source>
        <dbReference type="SAM" id="MobiDB-lite"/>
    </source>
</evidence>
<evidence type="ECO:0000256" key="1">
    <source>
        <dbReference type="SAM" id="Coils"/>
    </source>
</evidence>
<feature type="compositionally biased region" description="Basic and acidic residues" evidence="2">
    <location>
        <begin position="326"/>
        <end position="337"/>
    </location>
</feature>
<feature type="domain" description="DUF547" evidence="3">
    <location>
        <begin position="493"/>
        <end position="625"/>
    </location>
</feature>
<dbReference type="InterPro" id="IPR006869">
    <property type="entry name" value="DUF547"/>
</dbReference>
<protein>
    <recommendedName>
        <fullName evidence="7">DUF547 domain-containing protein</fullName>
    </recommendedName>
</protein>
<accession>A0AAN9QLD6</accession>
<dbReference type="PANTHER" id="PTHR46248:SF6">
    <property type="entry name" value="OS03G0859900 PROTEIN"/>
    <property type="match status" value="1"/>
</dbReference>
<gene>
    <name evidence="5" type="ORF">VNO80_24811</name>
</gene>
<proteinExistence type="predicted"/>
<comment type="caution">
    <text evidence="5">The sequence shown here is derived from an EMBL/GenBank/DDBJ whole genome shotgun (WGS) entry which is preliminary data.</text>
</comment>
<feature type="compositionally biased region" description="Polar residues" evidence="2">
    <location>
        <begin position="226"/>
        <end position="241"/>
    </location>
</feature>
<dbReference type="InterPro" id="IPR025757">
    <property type="entry name" value="MIP1_Leuzipper"/>
</dbReference>
<feature type="coiled-coil region" evidence="1">
    <location>
        <begin position="185"/>
        <end position="219"/>
    </location>
</feature>
<name>A0AAN9QLD6_PHACN</name>
<reference evidence="5 6" key="1">
    <citation type="submission" date="2024-01" db="EMBL/GenBank/DDBJ databases">
        <title>The genomes of 5 underutilized Papilionoideae crops provide insights into root nodulation and disease resistanc.</title>
        <authorList>
            <person name="Jiang F."/>
        </authorList>
    </citation>
    <scope>NUCLEOTIDE SEQUENCE [LARGE SCALE GENOMIC DNA]</scope>
    <source>
        <strain evidence="5">JINMINGXINNONG_FW02</strain>
        <tissue evidence="5">Leaves</tissue>
    </source>
</reference>
<evidence type="ECO:0000259" key="4">
    <source>
        <dbReference type="Pfam" id="PF14389"/>
    </source>
</evidence>
<dbReference type="PANTHER" id="PTHR46248">
    <property type="entry name" value="EXPRESSED PROTEIN"/>
    <property type="match status" value="1"/>
</dbReference>
<evidence type="ECO:0000313" key="6">
    <source>
        <dbReference type="Proteomes" id="UP001374584"/>
    </source>
</evidence>
<keyword evidence="1" id="KW-0175">Coiled coil</keyword>
<dbReference type="Pfam" id="PF04784">
    <property type="entry name" value="DUF547"/>
    <property type="match status" value="1"/>
</dbReference>
<feature type="domain" description="Ternary complex factor MIP1 leucine-zipper" evidence="4">
    <location>
        <begin position="135"/>
        <end position="216"/>
    </location>
</feature>
<evidence type="ECO:0000259" key="3">
    <source>
        <dbReference type="Pfam" id="PF04784"/>
    </source>
</evidence>
<keyword evidence="6" id="KW-1185">Reference proteome</keyword>